<dbReference type="RefSeq" id="WP_108620496.1">
    <property type="nucleotide sequence ID" value="NZ_CP028901.1"/>
</dbReference>
<dbReference type="KEGG" id="boz:DBV39_04285"/>
<dbReference type="Pfam" id="PF05402">
    <property type="entry name" value="PqqD"/>
    <property type="match status" value="1"/>
</dbReference>
<dbReference type="InterPro" id="IPR008792">
    <property type="entry name" value="PQQD"/>
</dbReference>
<evidence type="ECO:0000313" key="2">
    <source>
        <dbReference type="Proteomes" id="UP000244571"/>
    </source>
</evidence>
<accession>A0A2R4XGX6</accession>
<dbReference type="OrthoDB" id="7356791at2"/>
<dbReference type="Proteomes" id="UP000244571">
    <property type="component" value="Chromosome"/>
</dbReference>
<organism evidence="1 2">
    <name type="scientific">Orrella marina</name>
    <dbReference type="NCBI Taxonomy" id="2163011"/>
    <lineage>
        <taxon>Bacteria</taxon>
        <taxon>Pseudomonadati</taxon>
        <taxon>Pseudomonadota</taxon>
        <taxon>Betaproteobacteria</taxon>
        <taxon>Burkholderiales</taxon>
        <taxon>Alcaligenaceae</taxon>
        <taxon>Orrella</taxon>
    </lineage>
</organism>
<sequence length="135" mass="14678">MFENSYQLANPDIVFEQFGDDLVVLNLRSGQYFGFNNVGALVWSALSSGVKASSLIEAGVQPQDLEKFLSSLVSNELLVAQAPLDIQLAQEVRIQLAGASEVPTIEVYDDLADLIMADPIHDVDAETGWPNRPDA</sequence>
<name>A0A2R4XGX6_9BURK</name>
<protein>
    <submittedName>
        <fullName evidence="1">Pyrroloquinoline quinone biosynthesis protein PqqD</fullName>
    </submittedName>
</protein>
<gene>
    <name evidence="1" type="ORF">DBV39_04285</name>
</gene>
<dbReference type="EMBL" id="CP028901">
    <property type="protein sequence ID" value="AWB33066.1"/>
    <property type="molecule type" value="Genomic_DNA"/>
</dbReference>
<dbReference type="AlphaFoldDB" id="A0A2R4XGX6"/>
<keyword evidence="2" id="KW-1185">Reference proteome</keyword>
<reference evidence="1 2" key="1">
    <citation type="submission" date="2018-04" db="EMBL/GenBank/DDBJ databases">
        <title>Bordetella sp. HZ20 isolated from seawater.</title>
        <authorList>
            <person name="Sun C."/>
        </authorList>
    </citation>
    <scope>NUCLEOTIDE SEQUENCE [LARGE SCALE GENOMIC DNA]</scope>
    <source>
        <strain evidence="1 2">HZ20</strain>
    </source>
</reference>
<evidence type="ECO:0000313" key="1">
    <source>
        <dbReference type="EMBL" id="AWB33066.1"/>
    </source>
</evidence>
<proteinExistence type="predicted"/>